<dbReference type="Proteomes" id="UP000284407">
    <property type="component" value="Unassembled WGS sequence"/>
</dbReference>
<comment type="caution">
    <text evidence="1">The sequence shown here is derived from an EMBL/GenBank/DDBJ whole genome shotgun (WGS) entry which is preliminary data.</text>
</comment>
<dbReference type="STRING" id="1443111.Z949_1882"/>
<dbReference type="AlphaFoldDB" id="A0A420DH67"/>
<keyword evidence="2" id="KW-1185">Reference proteome</keyword>
<evidence type="ECO:0000313" key="1">
    <source>
        <dbReference type="EMBL" id="RKE93572.1"/>
    </source>
</evidence>
<reference evidence="1 2" key="1">
    <citation type="submission" date="2018-09" db="EMBL/GenBank/DDBJ databases">
        <title>Genomic Encyclopedia of Archaeal and Bacterial Type Strains, Phase II (KMG-II): from individual species to whole genera.</title>
        <authorList>
            <person name="Goeker M."/>
        </authorList>
    </citation>
    <scope>NUCLEOTIDE SEQUENCE [LARGE SCALE GENOMIC DNA]</scope>
    <source>
        <strain evidence="1 2">DSM 11458</strain>
    </source>
</reference>
<accession>A0A420DH67</accession>
<sequence length="83" mass="9129">MTLVTALLTMPVFILEMGSHMVPALHHLIMNALGMGLNWRIHFVLTTIVLAWPEHNFYFKEFPALLKGAPDVNSLVALGSSAA</sequence>
<proteinExistence type="predicted"/>
<evidence type="ECO:0000313" key="2">
    <source>
        <dbReference type="Proteomes" id="UP000284407"/>
    </source>
</evidence>
<organism evidence="1 2">
    <name type="scientific">Sulfitobacter guttiformis</name>
    <dbReference type="NCBI Taxonomy" id="74349"/>
    <lineage>
        <taxon>Bacteria</taxon>
        <taxon>Pseudomonadati</taxon>
        <taxon>Pseudomonadota</taxon>
        <taxon>Alphaproteobacteria</taxon>
        <taxon>Rhodobacterales</taxon>
        <taxon>Roseobacteraceae</taxon>
        <taxon>Sulfitobacter</taxon>
    </lineage>
</organism>
<name>A0A420DH67_9RHOB</name>
<gene>
    <name evidence="1" type="ORF">C8N30_2643</name>
</gene>
<protein>
    <submittedName>
        <fullName evidence="1">Uncharacterized protein</fullName>
    </submittedName>
</protein>
<dbReference type="EMBL" id="RAQK01000002">
    <property type="protein sequence ID" value="RKE93572.1"/>
    <property type="molecule type" value="Genomic_DNA"/>
</dbReference>